<comment type="caution">
    <text evidence="1">The sequence shown here is derived from an EMBL/GenBank/DDBJ whole genome shotgun (WGS) entry which is preliminary data.</text>
</comment>
<name>A0ABN2GXP4_9ACTN</name>
<proteinExistence type="predicted"/>
<evidence type="ECO:0000313" key="1">
    <source>
        <dbReference type="EMBL" id="GAA1678530.1"/>
    </source>
</evidence>
<gene>
    <name evidence="1" type="ORF">GCM10009745_22710</name>
</gene>
<keyword evidence="2" id="KW-1185">Reference proteome</keyword>
<evidence type="ECO:0000313" key="2">
    <source>
        <dbReference type="Proteomes" id="UP001500280"/>
    </source>
</evidence>
<reference evidence="1 2" key="1">
    <citation type="journal article" date="2019" name="Int. J. Syst. Evol. Microbiol.">
        <title>The Global Catalogue of Microorganisms (GCM) 10K type strain sequencing project: providing services to taxonomists for standard genome sequencing and annotation.</title>
        <authorList>
            <consortium name="The Broad Institute Genomics Platform"/>
            <consortium name="The Broad Institute Genome Sequencing Center for Infectious Disease"/>
            <person name="Wu L."/>
            <person name="Ma J."/>
        </authorList>
    </citation>
    <scope>NUCLEOTIDE SEQUENCE [LARGE SCALE GENOMIC DNA]</scope>
    <source>
        <strain evidence="1 2">JCM 14307</strain>
    </source>
</reference>
<dbReference type="EMBL" id="BAAANF010000007">
    <property type="protein sequence ID" value="GAA1678530.1"/>
    <property type="molecule type" value="Genomic_DNA"/>
</dbReference>
<sequence length="65" mass="6725">MAALDTLRDLGTELLLRATQGICDGSRLNAESGHAAALARLDEWAGVLSLYAAPESDSAPVRATA</sequence>
<protein>
    <submittedName>
        <fullName evidence="1">Uncharacterized protein</fullName>
    </submittedName>
</protein>
<organism evidence="1 2">
    <name type="scientific">Kribbella yunnanensis</name>
    <dbReference type="NCBI Taxonomy" id="190194"/>
    <lineage>
        <taxon>Bacteria</taxon>
        <taxon>Bacillati</taxon>
        <taxon>Actinomycetota</taxon>
        <taxon>Actinomycetes</taxon>
        <taxon>Propionibacteriales</taxon>
        <taxon>Kribbellaceae</taxon>
        <taxon>Kribbella</taxon>
    </lineage>
</organism>
<accession>A0ABN2GXP4</accession>
<dbReference type="RefSeq" id="WP_344149257.1">
    <property type="nucleotide sequence ID" value="NZ_BAAANF010000007.1"/>
</dbReference>
<dbReference type="Proteomes" id="UP001500280">
    <property type="component" value="Unassembled WGS sequence"/>
</dbReference>